<keyword evidence="3" id="KW-0238">DNA-binding</keyword>
<dbReference type="SUPFAM" id="SSF46785">
    <property type="entry name" value="Winged helix' DNA-binding domain"/>
    <property type="match status" value="1"/>
</dbReference>
<feature type="domain" description="HTH lysR-type" evidence="5">
    <location>
        <begin position="1"/>
        <end position="58"/>
    </location>
</feature>
<gene>
    <name evidence="6" type="ORF">ACFQ16_19145</name>
</gene>
<keyword evidence="2" id="KW-0805">Transcription regulation</keyword>
<dbReference type="PROSITE" id="PS50931">
    <property type="entry name" value="HTH_LYSR"/>
    <property type="match status" value="1"/>
</dbReference>
<dbReference type="Gene3D" id="3.40.190.10">
    <property type="entry name" value="Periplasmic binding protein-like II"/>
    <property type="match status" value="2"/>
</dbReference>
<dbReference type="InterPro" id="IPR036390">
    <property type="entry name" value="WH_DNA-bd_sf"/>
</dbReference>
<evidence type="ECO:0000313" key="6">
    <source>
        <dbReference type="EMBL" id="MFD0921864.1"/>
    </source>
</evidence>
<organism evidence="6 7">
    <name type="scientific">Saccharopolyspora rosea</name>
    <dbReference type="NCBI Taxonomy" id="524884"/>
    <lineage>
        <taxon>Bacteria</taxon>
        <taxon>Bacillati</taxon>
        <taxon>Actinomycetota</taxon>
        <taxon>Actinomycetes</taxon>
        <taxon>Pseudonocardiales</taxon>
        <taxon>Pseudonocardiaceae</taxon>
        <taxon>Saccharopolyspora</taxon>
    </lineage>
</organism>
<dbReference type="Proteomes" id="UP001597018">
    <property type="component" value="Unassembled WGS sequence"/>
</dbReference>
<keyword evidence="4" id="KW-0804">Transcription</keyword>
<dbReference type="PANTHER" id="PTHR30346:SF29">
    <property type="entry name" value="LYSR SUBSTRATE-BINDING"/>
    <property type="match status" value="1"/>
</dbReference>
<dbReference type="SUPFAM" id="SSF53850">
    <property type="entry name" value="Periplasmic binding protein-like II"/>
    <property type="match status" value="1"/>
</dbReference>
<dbReference type="RefSeq" id="WP_345601828.1">
    <property type="nucleotide sequence ID" value="NZ_BAABLT010000051.1"/>
</dbReference>
<dbReference type="Pfam" id="PF00126">
    <property type="entry name" value="HTH_1"/>
    <property type="match status" value="1"/>
</dbReference>
<reference evidence="7" key="1">
    <citation type="journal article" date="2019" name="Int. J. Syst. Evol. Microbiol.">
        <title>The Global Catalogue of Microorganisms (GCM) 10K type strain sequencing project: providing services to taxonomists for standard genome sequencing and annotation.</title>
        <authorList>
            <consortium name="The Broad Institute Genomics Platform"/>
            <consortium name="The Broad Institute Genome Sequencing Center for Infectious Disease"/>
            <person name="Wu L."/>
            <person name="Ma J."/>
        </authorList>
    </citation>
    <scope>NUCLEOTIDE SEQUENCE [LARGE SCALE GENOMIC DNA]</scope>
    <source>
        <strain evidence="7">CCUG 56401</strain>
    </source>
</reference>
<keyword evidence="7" id="KW-1185">Reference proteome</keyword>
<dbReference type="EMBL" id="JBHTIW010000016">
    <property type="protein sequence ID" value="MFD0921864.1"/>
    <property type="molecule type" value="Genomic_DNA"/>
</dbReference>
<dbReference type="PANTHER" id="PTHR30346">
    <property type="entry name" value="TRANSCRIPTIONAL DUAL REGULATOR HCAR-RELATED"/>
    <property type="match status" value="1"/>
</dbReference>
<dbReference type="Gene3D" id="1.10.10.10">
    <property type="entry name" value="Winged helix-like DNA-binding domain superfamily/Winged helix DNA-binding domain"/>
    <property type="match status" value="1"/>
</dbReference>
<evidence type="ECO:0000256" key="2">
    <source>
        <dbReference type="ARBA" id="ARBA00023015"/>
    </source>
</evidence>
<protein>
    <submittedName>
        <fullName evidence="6">LysR family transcriptional regulator</fullName>
    </submittedName>
</protein>
<dbReference type="Pfam" id="PF03466">
    <property type="entry name" value="LysR_substrate"/>
    <property type="match status" value="1"/>
</dbReference>
<comment type="similarity">
    <text evidence="1">Belongs to the LysR transcriptional regulatory family.</text>
</comment>
<proteinExistence type="inferred from homology"/>
<dbReference type="InterPro" id="IPR000847">
    <property type="entry name" value="LysR_HTH_N"/>
</dbReference>
<accession>A0ABW3FTG0</accession>
<evidence type="ECO:0000313" key="7">
    <source>
        <dbReference type="Proteomes" id="UP001597018"/>
    </source>
</evidence>
<comment type="caution">
    <text evidence="6">The sequence shown here is derived from an EMBL/GenBank/DDBJ whole genome shotgun (WGS) entry which is preliminary data.</text>
</comment>
<evidence type="ECO:0000256" key="3">
    <source>
        <dbReference type="ARBA" id="ARBA00023125"/>
    </source>
</evidence>
<evidence type="ECO:0000256" key="4">
    <source>
        <dbReference type="ARBA" id="ARBA00023163"/>
    </source>
</evidence>
<dbReference type="InterPro" id="IPR036388">
    <property type="entry name" value="WH-like_DNA-bd_sf"/>
</dbReference>
<sequence length="304" mass="32676">MSWERLRVFAAVAEHTSITAAAEALHLTRPAVSQHVRKLEREAGCRLVEPDGRGIRLTTAGQVLASAARSITATVLDVERDLANIHERITGPLRVGAVTSALRAFVLDALRTLTTRHPQLDPALRDGEVIDLIPALRARRLDAVVLESWSGWPARMPPGVALTDLFTEDVELAVADEHPLAQRSVVRIDELHGQRWTSCPPGTEAHEALVQTLRSHSVDADVRYCMADYATQLSAVAAGLASALVPRIAQSPRPAGVRYVPCEPAVTRTIAVATADSGSTPAVRALLAELLRTTDRGEPAPAPQ</sequence>
<dbReference type="InterPro" id="IPR005119">
    <property type="entry name" value="LysR_subst-bd"/>
</dbReference>
<dbReference type="PRINTS" id="PR00039">
    <property type="entry name" value="HTHLYSR"/>
</dbReference>
<name>A0ABW3FTG0_9PSEU</name>
<evidence type="ECO:0000259" key="5">
    <source>
        <dbReference type="PROSITE" id="PS50931"/>
    </source>
</evidence>
<evidence type="ECO:0000256" key="1">
    <source>
        <dbReference type="ARBA" id="ARBA00009437"/>
    </source>
</evidence>